<evidence type="ECO:0008006" key="4">
    <source>
        <dbReference type="Google" id="ProtNLM"/>
    </source>
</evidence>
<feature type="transmembrane region" description="Helical" evidence="1">
    <location>
        <begin position="66"/>
        <end position="85"/>
    </location>
</feature>
<keyword evidence="3" id="KW-1185">Reference proteome</keyword>
<feature type="transmembrane region" description="Helical" evidence="1">
    <location>
        <begin position="136"/>
        <end position="157"/>
    </location>
</feature>
<accession>A0ABT6XKG7</accession>
<gene>
    <name evidence="2" type="ORF">QLQ15_15145</name>
</gene>
<comment type="caution">
    <text evidence="2">The sequence shown here is derived from an EMBL/GenBank/DDBJ whole genome shotgun (WGS) entry which is preliminary data.</text>
</comment>
<evidence type="ECO:0000256" key="1">
    <source>
        <dbReference type="SAM" id="Phobius"/>
    </source>
</evidence>
<name>A0ABT6XKG7_9GAMM</name>
<keyword evidence="1" id="KW-0812">Transmembrane</keyword>
<feature type="transmembrane region" description="Helical" evidence="1">
    <location>
        <begin position="97"/>
        <end position="116"/>
    </location>
</feature>
<sequence>MLELLNITPFGALHTLIAIIGVLAGFIALFRHRQIRLDSTAGRLFFWFTLGAAVTGLFIFRRGGFGPPHVLSVLTLLVLGLAWFAEKRSGFGRLSGYAAVLLNLTALFFHFIPASVETLTRLPLGAPYAAGPEDPRLFGPIGAAFAAYLIGAVWQLLRVRGAARRASSAGADLA</sequence>
<dbReference type="Proteomes" id="UP001321580">
    <property type="component" value="Unassembled WGS sequence"/>
</dbReference>
<reference evidence="2 3" key="1">
    <citation type="submission" date="2023-05" db="EMBL/GenBank/DDBJ databases">
        <title>Lysobacter sp. strain LF1 Genome sequencing and assembly.</title>
        <authorList>
            <person name="Jung Y."/>
        </authorList>
    </citation>
    <scope>NUCLEOTIDE SEQUENCE [LARGE SCALE GENOMIC DNA]</scope>
    <source>
        <strain evidence="2 3">LF1</strain>
    </source>
</reference>
<evidence type="ECO:0000313" key="2">
    <source>
        <dbReference type="EMBL" id="MDI9240245.1"/>
    </source>
</evidence>
<dbReference type="EMBL" id="JASGBI010000001">
    <property type="protein sequence ID" value="MDI9240245.1"/>
    <property type="molecule type" value="Genomic_DNA"/>
</dbReference>
<evidence type="ECO:0000313" key="3">
    <source>
        <dbReference type="Proteomes" id="UP001321580"/>
    </source>
</evidence>
<proteinExistence type="predicted"/>
<keyword evidence="1" id="KW-1133">Transmembrane helix</keyword>
<keyword evidence="1" id="KW-0472">Membrane</keyword>
<dbReference type="RefSeq" id="WP_283213594.1">
    <property type="nucleotide sequence ID" value="NZ_JASGBI010000001.1"/>
</dbReference>
<organism evidence="2 3">
    <name type="scientific">Lysobacter stagni</name>
    <dbReference type="NCBI Taxonomy" id="3045172"/>
    <lineage>
        <taxon>Bacteria</taxon>
        <taxon>Pseudomonadati</taxon>
        <taxon>Pseudomonadota</taxon>
        <taxon>Gammaproteobacteria</taxon>
        <taxon>Lysobacterales</taxon>
        <taxon>Lysobacteraceae</taxon>
        <taxon>Lysobacter</taxon>
    </lineage>
</organism>
<feature type="transmembrane region" description="Helical" evidence="1">
    <location>
        <begin position="12"/>
        <end position="30"/>
    </location>
</feature>
<protein>
    <recommendedName>
        <fullName evidence="4">DUF2306 domain-containing protein</fullName>
    </recommendedName>
</protein>
<feature type="transmembrane region" description="Helical" evidence="1">
    <location>
        <begin position="42"/>
        <end position="60"/>
    </location>
</feature>